<dbReference type="InterPro" id="IPR050182">
    <property type="entry name" value="Cytochrome_P450_fam2"/>
</dbReference>
<dbReference type="InterPro" id="IPR008069">
    <property type="entry name" value="Cyt_P450_E_grp-I_CYP2D-like"/>
</dbReference>
<keyword evidence="7" id="KW-0492">Microsome</keyword>
<evidence type="ECO:0000256" key="7">
    <source>
        <dbReference type="ARBA" id="ARBA00022848"/>
    </source>
</evidence>
<dbReference type="GO" id="GO:0046222">
    <property type="term" value="P:aflatoxin metabolic process"/>
    <property type="evidence" value="ECO:0007669"/>
    <property type="project" value="UniProtKB-ARBA"/>
</dbReference>
<dbReference type="InterPro" id="IPR036396">
    <property type="entry name" value="Cyt_P450_sf"/>
</dbReference>
<dbReference type="PRINTS" id="PR00385">
    <property type="entry name" value="P450"/>
</dbReference>
<evidence type="ECO:0000256" key="10">
    <source>
        <dbReference type="ARBA" id="ARBA00023033"/>
    </source>
</evidence>
<feature type="binding site" description="axial binding residue" evidence="12">
    <location>
        <position position="439"/>
    </location>
    <ligand>
        <name>heme</name>
        <dbReference type="ChEBI" id="CHEBI:30413"/>
    </ligand>
    <ligandPart>
        <name>Fe</name>
        <dbReference type="ChEBI" id="CHEBI:18248"/>
    </ligandPart>
</feature>
<dbReference type="GO" id="GO:0020037">
    <property type="term" value="F:heme binding"/>
    <property type="evidence" value="ECO:0007669"/>
    <property type="project" value="InterPro"/>
</dbReference>
<evidence type="ECO:0000256" key="2">
    <source>
        <dbReference type="ARBA" id="ARBA00004524"/>
    </source>
</evidence>
<sequence length="493" mass="56812">MAHFKDFSMTMDPVTFLLTVVLCLILASRYQKRNIFKNLPPGPKPLPIIGNLYNLKIFNTLLELSKKYGAVFTIHLGTQKVVVLCGYETVKDALVNFAEEFSERPVIPIFKDVNRGYGIVFSHGQNWKLMRRFTLSALRDFGGKKIENKINEECDFLVKTFRSFKGKPFENTKIINSAVANVIVSILYGRRFDSQDPTFLRLKWLIYENIRLTGSLMVMLYNTFPSLMRWVPGNHKSFLRNGKELQNFFRKSFTEYRNTLDINDQRNLIDAFLVKQQEENKENGSYFHTDNLTILVANLFVAGTDTVAATLQWGILLMMKYPDIQKNVQNEIEKVIGLREPSIEHRKSMPYTNAVIHEIQRIATIIPNNLPRATTKDVTFRGYFIPKGTYVITLLTSVLKDKTRFEKPDEFYPQHFLDSEGNFVRNEAFLPFSAGKRICAGENLAVMELFLFFTRLFQNFTFQPPAGAVLDFTPRPGITTPPFPHEICALPRC</sequence>
<dbReference type="GO" id="GO:0006082">
    <property type="term" value="P:organic acid metabolic process"/>
    <property type="evidence" value="ECO:0007669"/>
    <property type="project" value="TreeGrafter"/>
</dbReference>
<dbReference type="InterPro" id="IPR002401">
    <property type="entry name" value="Cyt_P450_E_grp-I"/>
</dbReference>
<dbReference type="PANTHER" id="PTHR24300:SF302">
    <property type="entry name" value="CYTOCHROME P450"/>
    <property type="match status" value="1"/>
</dbReference>
<keyword evidence="8 13" id="KW-0560">Oxidoreductase</keyword>
<dbReference type="PRINTS" id="PR01686">
    <property type="entry name" value="EP450ICYP2D"/>
</dbReference>
<dbReference type="OrthoDB" id="6365766at2759"/>
<evidence type="ECO:0000256" key="1">
    <source>
        <dbReference type="ARBA" id="ARBA00001971"/>
    </source>
</evidence>
<evidence type="ECO:0000256" key="3">
    <source>
        <dbReference type="ARBA" id="ARBA00010617"/>
    </source>
</evidence>
<organism evidence="14 15">
    <name type="scientific">Hymenochirus boettgeri</name>
    <name type="common">Congo dwarf clawed frog</name>
    <dbReference type="NCBI Taxonomy" id="247094"/>
    <lineage>
        <taxon>Eukaryota</taxon>
        <taxon>Metazoa</taxon>
        <taxon>Chordata</taxon>
        <taxon>Craniata</taxon>
        <taxon>Vertebrata</taxon>
        <taxon>Euteleostomi</taxon>
        <taxon>Amphibia</taxon>
        <taxon>Batrachia</taxon>
        <taxon>Anura</taxon>
        <taxon>Pipoidea</taxon>
        <taxon>Pipidae</taxon>
        <taxon>Pipinae</taxon>
        <taxon>Hymenochirus</taxon>
    </lineage>
</organism>
<dbReference type="InterPro" id="IPR017972">
    <property type="entry name" value="Cyt_P450_CS"/>
</dbReference>
<dbReference type="FunFam" id="1.10.630.10:FF:000010">
    <property type="entry name" value="cytochrome P450 2W1 isoform X2"/>
    <property type="match status" value="1"/>
</dbReference>
<evidence type="ECO:0000256" key="11">
    <source>
        <dbReference type="ARBA" id="ARBA00023136"/>
    </source>
</evidence>
<evidence type="ECO:0000256" key="8">
    <source>
        <dbReference type="ARBA" id="ARBA00023002"/>
    </source>
</evidence>
<evidence type="ECO:0000256" key="12">
    <source>
        <dbReference type="PIRSR" id="PIRSR602401-1"/>
    </source>
</evidence>
<gene>
    <name evidence="14" type="ORF">GDO86_010539</name>
</gene>
<proteinExistence type="inferred from homology"/>
<dbReference type="AlphaFoldDB" id="A0A8T2JPU9"/>
<keyword evidence="15" id="KW-1185">Reference proteome</keyword>
<comment type="caution">
    <text evidence="14">The sequence shown here is derived from an EMBL/GenBank/DDBJ whole genome shotgun (WGS) entry which is preliminary data.</text>
</comment>
<reference evidence="14" key="1">
    <citation type="thesis" date="2020" institute="ProQuest LLC" country="789 East Eisenhower Parkway, Ann Arbor, MI, USA">
        <title>Comparative Genomics and Chromosome Evolution.</title>
        <authorList>
            <person name="Mudd A.B."/>
        </authorList>
    </citation>
    <scope>NUCLEOTIDE SEQUENCE</scope>
    <source>
        <strain evidence="14">Female2</strain>
        <tissue evidence="14">Blood</tissue>
    </source>
</reference>
<evidence type="ECO:0000256" key="6">
    <source>
        <dbReference type="ARBA" id="ARBA00022824"/>
    </source>
</evidence>
<dbReference type="GO" id="GO:0006805">
    <property type="term" value="P:xenobiotic metabolic process"/>
    <property type="evidence" value="ECO:0007669"/>
    <property type="project" value="TreeGrafter"/>
</dbReference>
<dbReference type="GO" id="GO:0005737">
    <property type="term" value="C:cytoplasm"/>
    <property type="evidence" value="ECO:0007669"/>
    <property type="project" value="TreeGrafter"/>
</dbReference>
<evidence type="ECO:0000256" key="9">
    <source>
        <dbReference type="ARBA" id="ARBA00023004"/>
    </source>
</evidence>
<dbReference type="PANTHER" id="PTHR24300">
    <property type="entry name" value="CYTOCHROME P450 508A4-RELATED"/>
    <property type="match status" value="1"/>
</dbReference>
<dbReference type="GO" id="GO:0016712">
    <property type="term" value="F:oxidoreductase activity, acting on paired donors, with incorporation or reduction of molecular oxygen, reduced flavin or flavoprotein as one donor, and incorporation of one atom of oxygen"/>
    <property type="evidence" value="ECO:0007669"/>
    <property type="project" value="InterPro"/>
</dbReference>
<keyword evidence="11" id="KW-0472">Membrane</keyword>
<dbReference type="GO" id="GO:0005506">
    <property type="term" value="F:iron ion binding"/>
    <property type="evidence" value="ECO:0007669"/>
    <property type="project" value="InterPro"/>
</dbReference>
<dbReference type="PROSITE" id="PS00086">
    <property type="entry name" value="CYTOCHROME_P450"/>
    <property type="match status" value="1"/>
</dbReference>
<keyword evidence="6" id="KW-0256">Endoplasmic reticulum</keyword>
<evidence type="ECO:0000256" key="5">
    <source>
        <dbReference type="ARBA" id="ARBA00022723"/>
    </source>
</evidence>
<protein>
    <submittedName>
        <fullName evidence="14">Uncharacterized protein</fullName>
    </submittedName>
</protein>
<evidence type="ECO:0000313" key="15">
    <source>
        <dbReference type="Proteomes" id="UP000812440"/>
    </source>
</evidence>
<evidence type="ECO:0000256" key="13">
    <source>
        <dbReference type="RuleBase" id="RU000461"/>
    </source>
</evidence>
<keyword evidence="4 12" id="KW-0349">Heme</keyword>
<comment type="similarity">
    <text evidence="3 13">Belongs to the cytochrome P450 family.</text>
</comment>
<comment type="cofactor">
    <cofactor evidence="1 12">
        <name>heme</name>
        <dbReference type="ChEBI" id="CHEBI:30413"/>
    </cofactor>
</comment>
<keyword evidence="9 12" id="KW-0408">Iron</keyword>
<name>A0A8T2JPU9_9PIPI</name>
<accession>A0A8T2JPU9</accession>
<evidence type="ECO:0000313" key="14">
    <source>
        <dbReference type="EMBL" id="KAG8445788.1"/>
    </source>
</evidence>
<dbReference type="EMBL" id="JAACNH010000004">
    <property type="protein sequence ID" value="KAG8445788.1"/>
    <property type="molecule type" value="Genomic_DNA"/>
</dbReference>
<dbReference type="SUPFAM" id="SSF48264">
    <property type="entry name" value="Cytochrome P450"/>
    <property type="match status" value="1"/>
</dbReference>
<dbReference type="PRINTS" id="PR00463">
    <property type="entry name" value="EP450I"/>
</dbReference>
<dbReference type="InterPro" id="IPR001128">
    <property type="entry name" value="Cyt_P450"/>
</dbReference>
<keyword evidence="10 13" id="KW-0503">Monooxygenase</keyword>
<evidence type="ECO:0000256" key="4">
    <source>
        <dbReference type="ARBA" id="ARBA00022617"/>
    </source>
</evidence>
<dbReference type="Pfam" id="PF00067">
    <property type="entry name" value="p450"/>
    <property type="match status" value="1"/>
</dbReference>
<dbReference type="Proteomes" id="UP000812440">
    <property type="component" value="Chromosome 5"/>
</dbReference>
<comment type="subcellular location">
    <subcellularLocation>
        <location evidence="2">Microsome membrane</location>
    </subcellularLocation>
</comment>
<dbReference type="Gene3D" id="1.10.630.10">
    <property type="entry name" value="Cytochrome P450"/>
    <property type="match status" value="1"/>
</dbReference>
<keyword evidence="5 12" id="KW-0479">Metal-binding</keyword>